<protein>
    <recommendedName>
        <fullName evidence="3">CobQ/CobB/MinD/ParA nucleotide binding domain-containing protein</fullName>
    </recommendedName>
</protein>
<dbReference type="EMBL" id="CP074405">
    <property type="protein sequence ID" value="QVI62184.1"/>
    <property type="molecule type" value="Genomic_DNA"/>
</dbReference>
<accession>A0ABX8D3Z8</accession>
<proteinExistence type="predicted"/>
<dbReference type="Proteomes" id="UP000677804">
    <property type="component" value="Chromosome"/>
</dbReference>
<name>A0ABX8D3Z8_9CELL</name>
<dbReference type="Gene3D" id="3.40.50.300">
    <property type="entry name" value="P-loop containing nucleotide triphosphate hydrolases"/>
    <property type="match status" value="1"/>
</dbReference>
<dbReference type="SUPFAM" id="SSF52540">
    <property type="entry name" value="P-loop containing nucleoside triphosphate hydrolases"/>
    <property type="match status" value="1"/>
</dbReference>
<evidence type="ECO:0000313" key="2">
    <source>
        <dbReference type="Proteomes" id="UP000677804"/>
    </source>
</evidence>
<dbReference type="RefSeq" id="WP_207339752.1">
    <property type="nucleotide sequence ID" value="NZ_CP074405.1"/>
</dbReference>
<keyword evidence="2" id="KW-1185">Reference proteome</keyword>
<evidence type="ECO:0000313" key="1">
    <source>
        <dbReference type="EMBL" id="QVI62184.1"/>
    </source>
</evidence>
<organism evidence="1 2">
    <name type="scientific">Cellulomonas wangleii</name>
    <dbReference type="NCBI Taxonomy" id="2816956"/>
    <lineage>
        <taxon>Bacteria</taxon>
        <taxon>Bacillati</taxon>
        <taxon>Actinomycetota</taxon>
        <taxon>Actinomycetes</taxon>
        <taxon>Micrococcales</taxon>
        <taxon>Cellulomonadaceae</taxon>
        <taxon>Cellulomonas</taxon>
    </lineage>
</organism>
<reference evidence="1 2" key="1">
    <citation type="submission" date="2021-05" db="EMBL/GenBank/DDBJ databases">
        <title>Novel species in genus Cellulomonas.</title>
        <authorList>
            <person name="Zhang G."/>
        </authorList>
    </citation>
    <scope>NUCLEOTIDE SEQUENCE [LARGE SCALE GENOMIC DNA]</scope>
    <source>
        <strain evidence="2">zg-ZUI222</strain>
    </source>
</reference>
<sequence>MLVTVASAKGAPGVTTTARVLASVWPQDVVLVDADPGGGDLSLLARRPDEGALDPELGLLSLAADARRGLADRPLEAHLQQSEGGLDVLCGVGTPDQMVGIAPVLPQLGAAFSRWPGRDVVVDVGRVTPSSPVLPIVQASDVVLVVTRARLEAFAHLRERVRWLAQLRDASLRSPAIGIVLVADSRDRRSAGDLAQLLAHEGLSATVLGQVADDPRAADVVGGRLQRPVARSLLVRSVRQLVDPVRALAAARAGRGVGTPV</sequence>
<dbReference type="InterPro" id="IPR027417">
    <property type="entry name" value="P-loop_NTPase"/>
</dbReference>
<gene>
    <name evidence="1" type="ORF">KG103_17510</name>
</gene>
<evidence type="ECO:0008006" key="3">
    <source>
        <dbReference type="Google" id="ProtNLM"/>
    </source>
</evidence>